<reference evidence="13" key="1">
    <citation type="journal article" date="2020" name="mSystems">
        <title>Genome- and Community-Level Interaction Insights into Carbon Utilization and Element Cycling Functions of Hydrothermarchaeota in Hydrothermal Sediment.</title>
        <authorList>
            <person name="Zhou Z."/>
            <person name="Liu Y."/>
            <person name="Xu W."/>
            <person name="Pan J."/>
            <person name="Luo Z.H."/>
            <person name="Li M."/>
        </authorList>
    </citation>
    <scope>NUCLEOTIDE SEQUENCE [LARGE SCALE GENOMIC DNA]</scope>
    <source>
        <strain evidence="13">SpSt-966</strain>
    </source>
</reference>
<feature type="domain" description="SRP54-type proteins GTP-binding" evidence="11">
    <location>
        <begin position="99"/>
        <end position="294"/>
    </location>
</feature>
<dbReference type="EMBL" id="DTPE01000110">
    <property type="protein sequence ID" value="HGE75012.1"/>
    <property type="molecule type" value="Genomic_DNA"/>
</dbReference>
<sequence>MFESLQAKLSEAFKVLKGKGKITEGNIQDAIRQVKLSLLEADVNYKVVKELTDRIAQKAVGEKVLQSITPDQQFIKIVNDEMIELFGSDKNDLDLHSKPAVVMIVGLQGSGKTTAAGKLALWLKRKKGRSPLLVADDVHRPAAIDQLETLGKSIEVPVFAGDRVDPYKIAKESLDMAVKKGLDTVIVDTAGRLQIDEEMMKEAEEVAKIVKPDEILMVLDSMAGQDVVNASVEFDKRLSLTGFILTKLDGDARGGVALSTKHVTGKPIKFSSMGEKLDQFDLFYPDRMVSRILGMGDIVSLVEKVQEDVDQKKMEEMEKRLKKAQFTFDDFLDQLHQIKKMGSLSSILEMIPGAQNVKDLKIDEEQIKHVEAIIGSMTKKERSNPETINFSRKQRIAKGSGRALTEVNKLMKSYEEMKKMLKNFNKIDKKGKLGKFPFQMK</sequence>
<organism evidence="13">
    <name type="scientific">Mesoaciditoga lauensis</name>
    <dbReference type="NCBI Taxonomy" id="1495039"/>
    <lineage>
        <taxon>Bacteria</taxon>
        <taxon>Thermotogati</taxon>
        <taxon>Thermotogota</taxon>
        <taxon>Thermotogae</taxon>
        <taxon>Mesoaciditogales</taxon>
        <taxon>Mesoaciditogaceae</taxon>
        <taxon>Mesoaciditoga</taxon>
    </lineage>
</organism>
<name>A0A7V3RED4_9BACT</name>
<dbReference type="HAMAP" id="MF_00306">
    <property type="entry name" value="SRP54"/>
    <property type="match status" value="1"/>
</dbReference>
<dbReference type="CDD" id="cd18539">
    <property type="entry name" value="SRP_G"/>
    <property type="match status" value="1"/>
</dbReference>
<keyword evidence="5 9" id="KW-0342">GTP-binding</keyword>
<evidence type="ECO:0000256" key="4">
    <source>
        <dbReference type="ARBA" id="ARBA00022884"/>
    </source>
</evidence>
<evidence type="ECO:0000256" key="2">
    <source>
        <dbReference type="ARBA" id="ARBA00022741"/>
    </source>
</evidence>
<comment type="caution">
    <text evidence="13">The sequence shown here is derived from an EMBL/GenBank/DDBJ whole genome shotgun (WGS) entry which is preliminary data.</text>
</comment>
<dbReference type="InterPro" id="IPR013822">
    <property type="entry name" value="Signal_recog_particl_SRP54_hlx"/>
</dbReference>
<dbReference type="SMART" id="SM00382">
    <property type="entry name" value="AAA"/>
    <property type="match status" value="1"/>
</dbReference>
<dbReference type="GO" id="GO:0008312">
    <property type="term" value="F:7S RNA binding"/>
    <property type="evidence" value="ECO:0007669"/>
    <property type="project" value="InterPro"/>
</dbReference>
<dbReference type="Pfam" id="PF02881">
    <property type="entry name" value="SRP54_N"/>
    <property type="match status" value="1"/>
</dbReference>
<gene>
    <name evidence="9" type="primary">ffh</name>
    <name evidence="13" type="ORF">ENX73_02675</name>
</gene>
<feature type="binding site" evidence="9">
    <location>
        <begin position="188"/>
        <end position="192"/>
    </location>
    <ligand>
        <name>GTP</name>
        <dbReference type="ChEBI" id="CHEBI:37565"/>
    </ligand>
</feature>
<evidence type="ECO:0000259" key="10">
    <source>
        <dbReference type="SMART" id="SM00382"/>
    </source>
</evidence>
<keyword evidence="4 9" id="KW-0694">RNA-binding</keyword>
<dbReference type="AlphaFoldDB" id="A0A7V3RED4"/>
<feature type="binding site" evidence="9">
    <location>
        <begin position="246"/>
        <end position="249"/>
    </location>
    <ligand>
        <name>GTP</name>
        <dbReference type="ChEBI" id="CHEBI:37565"/>
    </ligand>
</feature>
<keyword evidence="9" id="KW-0963">Cytoplasm</keyword>
<evidence type="ECO:0000256" key="8">
    <source>
        <dbReference type="ARBA" id="ARBA00048027"/>
    </source>
</evidence>
<dbReference type="InterPro" id="IPR003593">
    <property type="entry name" value="AAA+_ATPase"/>
</dbReference>
<dbReference type="Pfam" id="PF02978">
    <property type="entry name" value="SRP_SPB"/>
    <property type="match status" value="1"/>
</dbReference>
<dbReference type="EC" id="3.6.5.4" evidence="9"/>
<dbReference type="Gene3D" id="1.20.120.140">
    <property type="entry name" value="Signal recognition particle SRP54, nucleotide-binding domain"/>
    <property type="match status" value="1"/>
</dbReference>
<dbReference type="SMART" id="SM00962">
    <property type="entry name" value="SRP54"/>
    <property type="match status" value="1"/>
</dbReference>
<dbReference type="GO" id="GO:0003924">
    <property type="term" value="F:GTPase activity"/>
    <property type="evidence" value="ECO:0007669"/>
    <property type="project" value="UniProtKB-UniRule"/>
</dbReference>
<evidence type="ECO:0000256" key="5">
    <source>
        <dbReference type="ARBA" id="ARBA00023134"/>
    </source>
</evidence>
<dbReference type="GO" id="GO:0048500">
    <property type="term" value="C:signal recognition particle"/>
    <property type="evidence" value="ECO:0007669"/>
    <property type="project" value="UniProtKB-UniRule"/>
</dbReference>
<feature type="domain" description="Signal recognition particle SRP54 helical bundle" evidence="12">
    <location>
        <begin position="1"/>
        <end position="86"/>
    </location>
</feature>
<evidence type="ECO:0000256" key="7">
    <source>
        <dbReference type="ARBA" id="ARBA00023274"/>
    </source>
</evidence>
<keyword evidence="7 9" id="KW-0687">Ribonucleoprotein</keyword>
<dbReference type="InterPro" id="IPR000897">
    <property type="entry name" value="SRP54_GTPase_dom"/>
</dbReference>
<keyword evidence="6 9" id="KW-0733">Signal recognition particle</keyword>
<dbReference type="PANTHER" id="PTHR11564:SF5">
    <property type="entry name" value="SIGNAL RECOGNITION PARTICLE SUBUNIT SRP54"/>
    <property type="match status" value="1"/>
</dbReference>
<dbReference type="Gene3D" id="1.10.260.30">
    <property type="entry name" value="Signal recognition particle, SRP54 subunit, M-domain"/>
    <property type="match status" value="1"/>
</dbReference>
<dbReference type="SUPFAM" id="SSF47446">
    <property type="entry name" value="Signal peptide-binding domain"/>
    <property type="match status" value="1"/>
</dbReference>
<evidence type="ECO:0000256" key="3">
    <source>
        <dbReference type="ARBA" id="ARBA00022801"/>
    </source>
</evidence>
<protein>
    <recommendedName>
        <fullName evidence="9">Signal recognition particle protein</fullName>
        <ecNumber evidence="9">3.6.5.4</ecNumber>
    </recommendedName>
    <alternativeName>
        <fullName evidence="9">Fifty-four homolog</fullName>
    </alternativeName>
</protein>
<evidence type="ECO:0000256" key="1">
    <source>
        <dbReference type="ARBA" id="ARBA00005450"/>
    </source>
</evidence>
<evidence type="ECO:0000259" key="11">
    <source>
        <dbReference type="SMART" id="SM00962"/>
    </source>
</evidence>
<keyword evidence="3 9" id="KW-0378">Hydrolase</keyword>
<feature type="domain" description="AAA+ ATPase" evidence="10">
    <location>
        <begin position="98"/>
        <end position="400"/>
    </location>
</feature>
<dbReference type="GO" id="GO:0005525">
    <property type="term" value="F:GTP binding"/>
    <property type="evidence" value="ECO:0007669"/>
    <property type="project" value="UniProtKB-UniRule"/>
</dbReference>
<dbReference type="SUPFAM" id="SSF52540">
    <property type="entry name" value="P-loop containing nucleoside triphosphate hydrolases"/>
    <property type="match status" value="1"/>
</dbReference>
<comment type="similarity">
    <text evidence="1 9">Belongs to the GTP-binding SRP family. SRP54 subfamily.</text>
</comment>
<evidence type="ECO:0000313" key="13">
    <source>
        <dbReference type="EMBL" id="HGE75012.1"/>
    </source>
</evidence>
<comment type="subcellular location">
    <subcellularLocation>
        <location evidence="9">Cytoplasm</location>
    </subcellularLocation>
    <text evidence="9">The SRP-RNC complex is targeted to the cytoplasmic membrane.</text>
</comment>
<evidence type="ECO:0000259" key="12">
    <source>
        <dbReference type="SMART" id="SM00963"/>
    </source>
</evidence>
<dbReference type="Gene3D" id="3.40.50.300">
    <property type="entry name" value="P-loop containing nucleotide triphosphate hydrolases"/>
    <property type="match status" value="1"/>
</dbReference>
<dbReference type="NCBIfam" id="TIGR00959">
    <property type="entry name" value="ffh"/>
    <property type="match status" value="1"/>
</dbReference>
<comment type="subunit">
    <text evidence="9">Part of the signal recognition particle protein translocation system, which is composed of SRP and FtsY.</text>
</comment>
<dbReference type="InterPro" id="IPR004780">
    <property type="entry name" value="SRP"/>
</dbReference>
<evidence type="ECO:0000256" key="9">
    <source>
        <dbReference type="HAMAP-Rule" id="MF_00306"/>
    </source>
</evidence>
<evidence type="ECO:0000256" key="6">
    <source>
        <dbReference type="ARBA" id="ARBA00023135"/>
    </source>
</evidence>
<dbReference type="PANTHER" id="PTHR11564">
    <property type="entry name" value="SIGNAL RECOGNITION PARTICLE 54K PROTEIN SRP54"/>
    <property type="match status" value="1"/>
</dbReference>
<dbReference type="InterPro" id="IPR042101">
    <property type="entry name" value="SRP54_N_sf"/>
</dbReference>
<dbReference type="SMART" id="SM00963">
    <property type="entry name" value="SRP54_N"/>
    <property type="match status" value="1"/>
</dbReference>
<dbReference type="InterPro" id="IPR022941">
    <property type="entry name" value="SRP54"/>
</dbReference>
<comment type="catalytic activity">
    <reaction evidence="8 9">
        <text>GTP + H2O = GDP + phosphate + H(+)</text>
        <dbReference type="Rhea" id="RHEA:19669"/>
        <dbReference type="ChEBI" id="CHEBI:15377"/>
        <dbReference type="ChEBI" id="CHEBI:15378"/>
        <dbReference type="ChEBI" id="CHEBI:37565"/>
        <dbReference type="ChEBI" id="CHEBI:43474"/>
        <dbReference type="ChEBI" id="CHEBI:58189"/>
        <dbReference type="EC" id="3.6.5.4"/>
    </reaction>
</comment>
<comment type="function">
    <text evidence="9">Involved in targeting and insertion of nascent membrane proteins into the cytoplasmic membrane. Binds to the hydrophobic signal sequence of the ribosome-nascent chain (RNC) as it emerges from the ribosomes. The SRP-RNC complex is then targeted to the cytoplasmic membrane where it interacts with the SRP receptor FtsY.</text>
</comment>
<comment type="domain">
    <text evidence="9">Composed of three domains: the N-terminal N domain, which is responsible for interactions with the ribosome, the central G domain, which binds GTP, and the C-terminal M domain, which binds the RNA and the signal sequence of the RNC.</text>
</comment>
<dbReference type="InterPro" id="IPR004125">
    <property type="entry name" value="Signal_recog_particle_SRP54_M"/>
</dbReference>
<keyword evidence="2 9" id="KW-0547">Nucleotide-binding</keyword>
<accession>A0A7V3RED4</accession>
<proteinExistence type="inferred from homology"/>
<dbReference type="InterPro" id="IPR036891">
    <property type="entry name" value="Signal_recog_part_SRP54_M_sf"/>
</dbReference>
<feature type="binding site" evidence="9">
    <location>
        <begin position="106"/>
        <end position="113"/>
    </location>
    <ligand>
        <name>GTP</name>
        <dbReference type="ChEBI" id="CHEBI:37565"/>
    </ligand>
</feature>
<dbReference type="GO" id="GO:0006614">
    <property type="term" value="P:SRP-dependent cotranslational protein targeting to membrane"/>
    <property type="evidence" value="ECO:0007669"/>
    <property type="project" value="InterPro"/>
</dbReference>
<dbReference type="InterPro" id="IPR027417">
    <property type="entry name" value="P-loop_NTPase"/>
</dbReference>
<dbReference type="Pfam" id="PF00448">
    <property type="entry name" value="SRP54"/>
    <property type="match status" value="1"/>
</dbReference>